<comment type="caution">
    <text evidence="3">The sequence shown here is derived from an EMBL/GenBank/DDBJ whole genome shotgun (WGS) entry which is preliminary data.</text>
</comment>
<evidence type="ECO:0000313" key="4">
    <source>
        <dbReference type="Proteomes" id="UP001345963"/>
    </source>
</evidence>
<sequence length="349" mass="36664">MNWARTAPLSLHLLRCLSPRAVGAIDICCPRLQRPLPRSLRPQRPLLSSFRPQQLQPSHSHPQRLQPSHPHPHATFVPYRIVLCLLINWSVPLLIPSSLLASLPALDDVVVGKVFLQGCIGWAPPSSSLRVRPAHLPHVRHPQLRFRVPRLLLVISQCPLVAARGRQKHPVTLPPVKSSTPAWVQTGLAAIQAAYFDSRCIEAALHLATNPQDSASMLQALQEEFPGVGFFDAPTSVSAGGSPTPSIQASVPVPSPSSPPASAVSEGSADNPASVSTGGQPTPSKQAPVPNLGSLAASLGPPAASPEPSAVFPDSSGFCTASLNDCGSKYSVPQPAATSSAPQPAANCP</sequence>
<feature type="compositionally biased region" description="Low complexity" evidence="1">
    <location>
        <begin position="292"/>
        <end position="310"/>
    </location>
</feature>
<reference evidence="3 4" key="1">
    <citation type="submission" date="2021-07" db="EMBL/GenBank/DDBJ databases">
        <authorList>
            <person name="Palmer J.M."/>
        </authorList>
    </citation>
    <scope>NUCLEOTIDE SEQUENCE [LARGE SCALE GENOMIC DNA]</scope>
    <source>
        <strain evidence="3 4">AT_MEX2019</strain>
        <tissue evidence="3">Muscle</tissue>
    </source>
</reference>
<proteinExistence type="predicted"/>
<evidence type="ECO:0000256" key="2">
    <source>
        <dbReference type="SAM" id="SignalP"/>
    </source>
</evidence>
<keyword evidence="2" id="KW-0732">Signal</keyword>
<feature type="non-terminal residue" evidence="3">
    <location>
        <position position="349"/>
    </location>
</feature>
<feature type="compositionally biased region" description="Low complexity" evidence="1">
    <location>
        <begin position="333"/>
        <end position="349"/>
    </location>
</feature>
<keyword evidence="4" id="KW-1185">Reference proteome</keyword>
<gene>
    <name evidence="3" type="ORF">ATANTOWER_027398</name>
</gene>
<name>A0ABU7B0B4_9TELE</name>
<evidence type="ECO:0000313" key="3">
    <source>
        <dbReference type="EMBL" id="MED6243813.1"/>
    </source>
</evidence>
<feature type="region of interest" description="Disordered" evidence="1">
    <location>
        <begin position="329"/>
        <end position="349"/>
    </location>
</feature>
<feature type="chain" id="PRO_5045333372" evidence="2">
    <location>
        <begin position="25"/>
        <end position="349"/>
    </location>
</feature>
<organism evidence="3 4">
    <name type="scientific">Ataeniobius toweri</name>
    <dbReference type="NCBI Taxonomy" id="208326"/>
    <lineage>
        <taxon>Eukaryota</taxon>
        <taxon>Metazoa</taxon>
        <taxon>Chordata</taxon>
        <taxon>Craniata</taxon>
        <taxon>Vertebrata</taxon>
        <taxon>Euteleostomi</taxon>
        <taxon>Actinopterygii</taxon>
        <taxon>Neopterygii</taxon>
        <taxon>Teleostei</taxon>
        <taxon>Neoteleostei</taxon>
        <taxon>Acanthomorphata</taxon>
        <taxon>Ovalentaria</taxon>
        <taxon>Atherinomorphae</taxon>
        <taxon>Cyprinodontiformes</taxon>
        <taxon>Goodeidae</taxon>
        <taxon>Ataeniobius</taxon>
    </lineage>
</organism>
<feature type="compositionally biased region" description="Polar residues" evidence="1">
    <location>
        <begin position="271"/>
        <end position="285"/>
    </location>
</feature>
<feature type="compositionally biased region" description="Polar residues" evidence="1">
    <location>
        <begin position="236"/>
        <end position="248"/>
    </location>
</feature>
<protein>
    <submittedName>
        <fullName evidence="3">Uncharacterized protein</fullName>
    </submittedName>
</protein>
<dbReference type="Proteomes" id="UP001345963">
    <property type="component" value="Unassembled WGS sequence"/>
</dbReference>
<dbReference type="EMBL" id="JAHUTI010036179">
    <property type="protein sequence ID" value="MED6243813.1"/>
    <property type="molecule type" value="Genomic_DNA"/>
</dbReference>
<accession>A0ABU7B0B4</accession>
<feature type="signal peptide" evidence="2">
    <location>
        <begin position="1"/>
        <end position="24"/>
    </location>
</feature>
<evidence type="ECO:0000256" key="1">
    <source>
        <dbReference type="SAM" id="MobiDB-lite"/>
    </source>
</evidence>
<feature type="region of interest" description="Disordered" evidence="1">
    <location>
        <begin position="236"/>
        <end position="316"/>
    </location>
</feature>